<evidence type="ECO:0000313" key="6">
    <source>
        <dbReference type="RefSeq" id="XP_032802239.1"/>
    </source>
</evidence>
<dbReference type="InterPro" id="IPR029326">
    <property type="entry name" value="SSFA2_C"/>
</dbReference>
<dbReference type="Proteomes" id="UP001318040">
    <property type="component" value="Chromosome 4"/>
</dbReference>
<dbReference type="Pfam" id="PF14722">
    <property type="entry name" value="KRAP_IP3R_bind"/>
    <property type="match status" value="1"/>
</dbReference>
<reference evidence="5 6" key="1">
    <citation type="submission" date="2025-04" db="UniProtKB">
        <authorList>
            <consortium name="RefSeq"/>
        </authorList>
    </citation>
    <scope>IDENTIFICATION</scope>
    <source>
        <tissue evidence="5 6">Sperm</tissue>
    </source>
</reference>
<feature type="region of interest" description="Disordered" evidence="2">
    <location>
        <begin position="290"/>
        <end position="344"/>
    </location>
</feature>
<evidence type="ECO:0000256" key="1">
    <source>
        <dbReference type="ARBA" id="ARBA00023054"/>
    </source>
</evidence>
<feature type="domain" description="ITPR-interacting" evidence="3">
    <location>
        <begin position="139"/>
        <end position="306"/>
    </location>
</feature>
<dbReference type="RefSeq" id="XP_032802238.1">
    <property type="nucleotide sequence ID" value="XM_032946347.1"/>
</dbReference>
<organism evidence="4 6">
    <name type="scientific">Petromyzon marinus</name>
    <name type="common">Sea lamprey</name>
    <dbReference type="NCBI Taxonomy" id="7757"/>
    <lineage>
        <taxon>Eukaryota</taxon>
        <taxon>Metazoa</taxon>
        <taxon>Chordata</taxon>
        <taxon>Craniata</taxon>
        <taxon>Vertebrata</taxon>
        <taxon>Cyclostomata</taxon>
        <taxon>Hyperoartia</taxon>
        <taxon>Petromyzontiformes</taxon>
        <taxon>Petromyzontidae</taxon>
        <taxon>Petromyzon</taxon>
    </lineage>
</organism>
<feature type="region of interest" description="Disordered" evidence="2">
    <location>
        <begin position="630"/>
        <end position="653"/>
    </location>
</feature>
<accession>A0AAJ7SMW6</accession>
<keyword evidence="1" id="KW-0175">Coiled coil</keyword>
<dbReference type="KEGG" id="pmrn:116938759"/>
<protein>
    <submittedName>
        <fullName evidence="5 6">Protein ITPRID2 isoform X1</fullName>
    </submittedName>
</protein>
<dbReference type="CTD" id="6744"/>
<feature type="compositionally biased region" description="Polar residues" evidence="2">
    <location>
        <begin position="290"/>
        <end position="300"/>
    </location>
</feature>
<evidence type="ECO:0000259" key="3">
    <source>
        <dbReference type="SMART" id="SM01257"/>
    </source>
</evidence>
<gene>
    <name evidence="5 6" type="primary">ITPRID2</name>
</gene>
<dbReference type="Pfam" id="PF14723">
    <property type="entry name" value="SSFA2_C"/>
    <property type="match status" value="1"/>
</dbReference>
<feature type="compositionally biased region" description="Polar residues" evidence="2">
    <location>
        <begin position="1237"/>
        <end position="1258"/>
    </location>
</feature>
<keyword evidence="4" id="KW-1185">Reference proteome</keyword>
<dbReference type="PANTHER" id="PTHR17469">
    <property type="entry name" value="SPERM SPECIFIC ANTIGEN 2-RELATED"/>
    <property type="match status" value="1"/>
</dbReference>
<evidence type="ECO:0000313" key="5">
    <source>
        <dbReference type="RefSeq" id="XP_032802238.1"/>
    </source>
</evidence>
<dbReference type="SMART" id="SM01257">
    <property type="entry name" value="KRAP_IP3R_bind"/>
    <property type="match status" value="1"/>
</dbReference>
<evidence type="ECO:0000256" key="2">
    <source>
        <dbReference type="SAM" id="MobiDB-lite"/>
    </source>
</evidence>
<proteinExistence type="predicted"/>
<sequence>MEEVGRPTPKASPAKDRRAAYVASKSLHKTEVGEEEILEEVKACQVAEKNLSNGWTQKPENLTSHSVENWLTNCVPTGDKNGNTAQKGANQLKPGSNIEDDLLLGAEAQNLCGSKAINRVLNSEERVLDLPKTNKKKVGFQNMGQSFNSSSSGNTVSSVCELLDLCEENPEEILYNLGFGHDEPDIASKIPPRFFAAPSQATGIDFRVFLQCQLLRMDRENPTLANRFRQVEVFATVADAFSSLYSRVSGMPVDMIMRGAAGTLPSAPETEEATGGVTVKAATKLLNTVRTRRSLSSPSDIEQKRRTLLSQARTPPDSASAARHKKPETPAPQSCAATAMGGDEQCENNPAGRIRQLREDNLQRLSTRLSERLCLDPLTEEVVPPASEDDTPVFMSVDTSPLQPDVRRASPSEAEFSRRHHSSPCEVVTVQSSNSAGNLEQDEVSTAVADIVLLSDRSTSAGEVVCGDSIAGPKKQLRAVPCPEQKEWPRKPLTSTPDTEVEPSHRPPLAEAMQKESFDIEEIQSNEDEGAVNVASSFHHTLPKCKRGLYAGEMLLRANSGQSDSSGFEDVNTECIAMSSIQTHSTYLGEMGSSAESFDSQTTLTLPSETQPSDDVDIAIHYKTSVSAIYSSPSSDTESHTRGEGSDDDISVADKDTKPVEIEKCKHDHHSCDSTKTDAAGNQCAVRNAELNTNTSPALPQCEECIAEYSPHFLQKSASIMDSGGSKRSASDVVQHCQVSDMQYVEPDHVIYNESLKLVPHGVGLEIQGSVNITHNSPKDAVGNEMASDKGNSRASLEKESFFNFPMSASEEWCAERDTAIAVGECNFTPQPGAEGHDGDDSQRHKDMATKHPLLAKSYESGDAQTENFPINENIESALQRLSLRKSMKQPVRTPQGSNSPFGVDDLMATVSLDPVECHDGDSTLTLEHAQCPFLSPTKVVSTINIQMTPDHKMSCSPVAFTFKYNTTEEDKPKEPIGMRKPRLIKQMSAPVLEMTHFSEDVQQTLSQAPVSFQDRVTTTSSRSVISVPQHNQPIDHTSLYRTVSLDAGLGCNTPPLQRAQSCQSCCFQCHRPIPCCHALQTQAYCPRVRCSSVCGQTGQFEDFHSHPSTPGVTSPLYHFPMRPSLSRPEIEAELHKILFDIRTSTNKLSTFNVQNMHMLVELHALKQNVRHFHVELTELEIGVLSQQASIRRPLSEQERLQGEHLRGLRWTVRKELMELEGRLEERTRELELHQETSNFRSSFQSPEARSPSLSRTLSGECSPSIFNEVVDEVDAGCSESCESSFPSAEAECDEGASSGPEPDMKKEFASAKEIARVLHEIKESVVGEIRRELVEKLLPIFNFSSKPVHPKNTDGEE</sequence>
<dbReference type="InterPro" id="IPR029325">
    <property type="entry name" value="ITPR-bd"/>
</dbReference>
<dbReference type="PANTHER" id="PTHR17469:SF11">
    <property type="entry name" value="PROTEIN ITPRID2"/>
    <property type="match status" value="1"/>
</dbReference>
<dbReference type="GO" id="GO:0005102">
    <property type="term" value="F:signaling receptor binding"/>
    <property type="evidence" value="ECO:0007669"/>
    <property type="project" value="InterPro"/>
</dbReference>
<dbReference type="InterPro" id="IPR043444">
    <property type="entry name" value="TESPA1-like"/>
</dbReference>
<name>A0AAJ7SMW6_PETMA</name>
<evidence type="ECO:0000313" key="4">
    <source>
        <dbReference type="Proteomes" id="UP001318040"/>
    </source>
</evidence>
<feature type="region of interest" description="Disordered" evidence="2">
    <location>
        <begin position="382"/>
        <end position="407"/>
    </location>
</feature>
<feature type="region of interest" description="Disordered" evidence="2">
    <location>
        <begin position="483"/>
        <end position="507"/>
    </location>
</feature>
<dbReference type="RefSeq" id="XP_032802239.1">
    <property type="nucleotide sequence ID" value="XM_032946348.1"/>
</dbReference>
<feature type="region of interest" description="Disordered" evidence="2">
    <location>
        <begin position="1235"/>
        <end position="1258"/>
    </location>
</feature>